<dbReference type="InterPro" id="IPR020806">
    <property type="entry name" value="PKS_PP-bd"/>
</dbReference>
<keyword evidence="5" id="KW-0472">Membrane</keyword>
<dbReference type="InterPro" id="IPR036736">
    <property type="entry name" value="ACP-like_sf"/>
</dbReference>
<comment type="caution">
    <text evidence="7">The sequence shown here is derived from an EMBL/GenBank/DDBJ whole genome shotgun (WGS) entry which is preliminary data.</text>
</comment>
<keyword evidence="3" id="KW-0597">Phosphoprotein</keyword>
<feature type="transmembrane region" description="Helical" evidence="5">
    <location>
        <begin position="696"/>
        <end position="721"/>
    </location>
</feature>
<dbReference type="InterPro" id="IPR000873">
    <property type="entry name" value="AMP-dep_synth/lig_dom"/>
</dbReference>
<dbReference type="Pfam" id="PF00501">
    <property type="entry name" value="AMP-binding"/>
    <property type="match status" value="1"/>
</dbReference>
<dbReference type="Gene3D" id="3.30.300.30">
    <property type="match status" value="1"/>
</dbReference>
<keyword evidence="5" id="KW-1133">Transmembrane helix</keyword>
<organism evidence="7 8">
    <name type="scientific">Crenobacter oryzisoli</name>
    <dbReference type="NCBI Taxonomy" id="3056844"/>
    <lineage>
        <taxon>Bacteria</taxon>
        <taxon>Pseudomonadati</taxon>
        <taxon>Pseudomonadota</taxon>
        <taxon>Betaproteobacteria</taxon>
        <taxon>Neisseriales</taxon>
        <taxon>Neisseriaceae</taxon>
        <taxon>Crenobacter</taxon>
    </lineage>
</organism>
<comment type="similarity">
    <text evidence="1">Belongs to the ATP-dependent AMP-binding enzyme family.</text>
</comment>
<dbReference type="PANTHER" id="PTHR22754">
    <property type="entry name" value="DISCO-INTERACTING PROTEIN 2 DIP2 -RELATED"/>
    <property type="match status" value="1"/>
</dbReference>
<dbReference type="PROSITE" id="PS50075">
    <property type="entry name" value="CARRIER"/>
    <property type="match status" value="1"/>
</dbReference>
<dbReference type="Gene3D" id="1.10.1200.10">
    <property type="entry name" value="ACP-like"/>
    <property type="match status" value="1"/>
</dbReference>
<name>A0ABT7XUM0_9NEIS</name>
<dbReference type="InterPro" id="IPR020845">
    <property type="entry name" value="AMP-binding_CS"/>
</dbReference>
<proteinExistence type="inferred from homology"/>
<dbReference type="InterPro" id="IPR040097">
    <property type="entry name" value="FAAL/FAAC"/>
</dbReference>
<dbReference type="InterPro" id="IPR002123">
    <property type="entry name" value="Plipid/glycerol_acylTrfase"/>
</dbReference>
<dbReference type="SUPFAM" id="SSF56801">
    <property type="entry name" value="Acetyl-CoA synthetase-like"/>
    <property type="match status" value="1"/>
</dbReference>
<dbReference type="SMART" id="SM00563">
    <property type="entry name" value="PlsC"/>
    <property type="match status" value="1"/>
</dbReference>
<reference evidence="7" key="1">
    <citation type="submission" date="2023-06" db="EMBL/GenBank/DDBJ databases">
        <authorList>
            <person name="Zhang S."/>
        </authorList>
    </citation>
    <scope>NUCLEOTIDE SEQUENCE</scope>
    <source>
        <strain evidence="7">SG2303</strain>
    </source>
</reference>
<evidence type="ECO:0000259" key="6">
    <source>
        <dbReference type="PROSITE" id="PS50075"/>
    </source>
</evidence>
<protein>
    <submittedName>
        <fullName evidence="7">AMP-binding protein</fullName>
    </submittedName>
</protein>
<keyword evidence="2" id="KW-0596">Phosphopantetheine</keyword>
<evidence type="ECO:0000313" key="7">
    <source>
        <dbReference type="EMBL" id="MDN0077487.1"/>
    </source>
</evidence>
<accession>A0ABT7XUM0</accession>
<dbReference type="PROSITE" id="PS00455">
    <property type="entry name" value="AMP_BINDING"/>
    <property type="match status" value="1"/>
</dbReference>
<keyword evidence="5" id="KW-0812">Transmembrane</keyword>
<dbReference type="SUPFAM" id="SSF47336">
    <property type="entry name" value="ACP-like"/>
    <property type="match status" value="1"/>
</dbReference>
<keyword evidence="8" id="KW-1185">Reference proteome</keyword>
<keyword evidence="4" id="KW-0436">Ligase</keyword>
<dbReference type="EMBL" id="JAUEDK010000070">
    <property type="protein sequence ID" value="MDN0077487.1"/>
    <property type="molecule type" value="Genomic_DNA"/>
</dbReference>
<dbReference type="SUPFAM" id="SSF69593">
    <property type="entry name" value="Glycerol-3-phosphate (1)-acyltransferase"/>
    <property type="match status" value="1"/>
</dbReference>
<feature type="transmembrane region" description="Helical" evidence="5">
    <location>
        <begin position="326"/>
        <end position="349"/>
    </location>
</feature>
<evidence type="ECO:0000256" key="4">
    <source>
        <dbReference type="ARBA" id="ARBA00022598"/>
    </source>
</evidence>
<evidence type="ECO:0000256" key="5">
    <source>
        <dbReference type="SAM" id="Phobius"/>
    </source>
</evidence>
<dbReference type="Proteomes" id="UP001168540">
    <property type="component" value="Unassembled WGS sequence"/>
</dbReference>
<dbReference type="InterPro" id="IPR009081">
    <property type="entry name" value="PP-bd_ACP"/>
</dbReference>
<dbReference type="CDD" id="cd07989">
    <property type="entry name" value="LPLAT_AGPAT-like"/>
    <property type="match status" value="1"/>
</dbReference>
<dbReference type="Gene3D" id="3.40.50.12780">
    <property type="entry name" value="N-terminal domain of ligase-like"/>
    <property type="match status" value="1"/>
</dbReference>
<evidence type="ECO:0000256" key="2">
    <source>
        <dbReference type="ARBA" id="ARBA00022450"/>
    </source>
</evidence>
<evidence type="ECO:0000313" key="8">
    <source>
        <dbReference type="Proteomes" id="UP001168540"/>
    </source>
</evidence>
<dbReference type="PANTHER" id="PTHR22754:SF32">
    <property type="entry name" value="DISCO-INTERACTING PROTEIN 2"/>
    <property type="match status" value="1"/>
</dbReference>
<dbReference type="InterPro" id="IPR045851">
    <property type="entry name" value="AMP-bd_C_sf"/>
</dbReference>
<dbReference type="RefSeq" id="WP_289832123.1">
    <property type="nucleotide sequence ID" value="NZ_JAUEDK010000070.1"/>
</dbReference>
<sequence length="931" mass="101669">MPSEPPFATAEQVKRLLEVISQLRREMHPANPGSITLDSSFERELGFDSLARVELVQRVGTAFGIQLPDDALSRAETPRDLLQFLEQPAQPKAEIVVVPLGGSSTVAQPHDARTLTEALVWHVDNQPDRVHVLLYDEKQAVQPISYRELFEAGRMIAGGLIERGLEPGQTVALMLPTGFDYLTSFIGVMLAGCVPVPIYPPTRLSQLEEHLRRHARILSNAGTVLMITIAEAKSVAVMIRAAVDNLVMVLTPQELAGAPTNQCFPARASDLAFLQYTSGSTGDPKGVMLTHANLLANIRGMGRAINASPEDIAVSWLPLYHDMGLIGAWLGSLYHGFPLVLMSPLAFLAQPARWLQAISRHHATLSGGPNFAYELCAHKIHDRDLKDVDLSSWRFAFNGAEPVSPATVSSFTDRFAQYGFRRAALAPVYGLAESSVGLAFPPIGRGPRIDRIEKEPFATDGVAVVAATDHKNVLQIPSCGRPLPEHEIRVVGEDGKELPERQIGKLEFRGPSATHGYYRNAQATKTLFHDDWLDSGDNAYMADGEVYLTGRVKDLIIRGGRNFYPYDLEEAIGELANIRKGCVAVFASADPIHGTERLVVLAETRERSSAALDSLRQRISQTAIDIIGTPADDIVLAPAHSVLKTSSGKIRRQACRQAYERGELSGKGTEAHPLPLKLWRNTGLARIRIKYRQLTAWLYGIYAWLVLLVLALPAGGLTIALQRPALGRRIVRTAARAGVRMLKLPLAITGLEHLPTEPHVLLVNHASYLDVLLLTALLPASPGYTFTAKRELSAQPLLKALLTGLGTRFIERTDVQQSMESVDVMVYALRSGENLLVFPEGTFSREAGLKPFHLGAFIAASRAGVPVVVAALRGTRVALRDGTWLLRHTPIDFEVGLSKKPVSSGWSEVVSLSQETRRAMLLLCGEHDASP</sequence>
<dbReference type="SMART" id="SM00823">
    <property type="entry name" value="PKS_PP"/>
    <property type="match status" value="1"/>
</dbReference>
<feature type="domain" description="Carrier" evidence="6">
    <location>
        <begin position="7"/>
        <end position="89"/>
    </location>
</feature>
<evidence type="ECO:0000256" key="1">
    <source>
        <dbReference type="ARBA" id="ARBA00006432"/>
    </source>
</evidence>
<dbReference type="Pfam" id="PF00550">
    <property type="entry name" value="PP-binding"/>
    <property type="match status" value="1"/>
</dbReference>
<evidence type="ECO:0000256" key="3">
    <source>
        <dbReference type="ARBA" id="ARBA00022553"/>
    </source>
</evidence>
<dbReference type="InterPro" id="IPR042099">
    <property type="entry name" value="ANL_N_sf"/>
</dbReference>
<dbReference type="Pfam" id="PF01553">
    <property type="entry name" value="Acyltransferase"/>
    <property type="match status" value="1"/>
</dbReference>
<gene>
    <name evidence="7" type="ORF">QU481_21930</name>
</gene>
<dbReference type="CDD" id="cd05931">
    <property type="entry name" value="FAAL"/>
    <property type="match status" value="1"/>
</dbReference>